<dbReference type="Pfam" id="PF07627">
    <property type="entry name" value="PSCyt3"/>
    <property type="match status" value="1"/>
</dbReference>
<sequence length="762" mass="85811">MLHPNYLLIGLLWLLAIDCKAEQALLTWEATDRALNLYCYECHGGFSTDAGLDLINIDPRADLVAQPERWAEVAHALRTHYMPHPDGREMPQEARQQLVRKIESELVLLAADYQPTSASLRRLNRVEFNNSLNDLFFIEGDWASALPADDAGYGFDNIAAALTVSPLLMERYFDVAASVAGVAVPQRWPQQEWQLGAGEWTGGHNRGSSRVIVANGARHAVKQRVFFPANGRYDLQFALSAEQAGSEKARAAFYLDGQAVAEYEVSAAKGDAPEVFEQSISIQHAGEHLLELRFLNDYYQQDATGKLDRNLIFHHVRLLGPEQSSEDLQSLFLDRHFGSQPERLSRQKMRDGIHRFASRAYRRPALLEEVDALWRVFQANDGGNRESRDVRNGLYAVIDAVLSSPSFLFRFEGQVDSMREDSFALASWLSYFLWSSMPDDRLFELALRRQLHENLASEVTRMLADPKAIALAQNFAGQWWRIRDLEVHQPDLSIYKNANRKLLQAMREETEQFFMYVLEHDRPVLDFLNADYTFANQLLAEHYGISGVRGADFRKVSLADTPRRGVWAQGGVLTVSSYPNHTSPVLRGQWILENLIGLAPPPPPDNIPSLPNTEGRPDPSDLRVSLAQHRANPNCASCHDIMDPFGLALEHFDGVGRLRSPKERKELTEETLFDGARIASPIELAQYFEQQRSGDFVRNVAGKLAIYAAGRGLDWRDDAALQRIADATAAQDFRFSALVQAVVKEFAPLPNRNMLSISHHAP</sequence>
<dbReference type="Pfam" id="PF07637">
    <property type="entry name" value="PSD5"/>
    <property type="match status" value="1"/>
</dbReference>
<feature type="domain" description="DUF1592" evidence="4">
    <location>
        <begin position="422"/>
        <end position="545"/>
    </location>
</feature>
<gene>
    <name evidence="7" type="ORF">QEH52_04190</name>
</gene>
<reference evidence="7 8" key="1">
    <citation type="submission" date="2023-04" db="EMBL/GenBank/DDBJ databases">
        <title>A novel bacteria isolated from coastal sediment.</title>
        <authorList>
            <person name="Liu X.-J."/>
            <person name="Du Z.-J."/>
        </authorList>
    </citation>
    <scope>NUCLEOTIDE SEQUENCE [LARGE SCALE GENOMIC DNA]</scope>
    <source>
        <strain evidence="7 8">SDUM461003</strain>
    </source>
</reference>
<dbReference type="InterPro" id="IPR031768">
    <property type="entry name" value="CBM60_xylan-bd"/>
</dbReference>
<dbReference type="Pfam" id="PF07624">
    <property type="entry name" value="PSD2"/>
    <property type="match status" value="1"/>
</dbReference>
<evidence type="ECO:0000259" key="1">
    <source>
        <dbReference type="Pfam" id="PF07624"/>
    </source>
</evidence>
<evidence type="ECO:0000259" key="3">
    <source>
        <dbReference type="Pfam" id="PF07627"/>
    </source>
</evidence>
<dbReference type="InterPro" id="IPR013042">
    <property type="entry name" value="DUF1592"/>
</dbReference>
<feature type="domain" description="DUF1595" evidence="5">
    <location>
        <begin position="349"/>
        <end position="412"/>
    </location>
</feature>
<protein>
    <submittedName>
        <fullName evidence="7">DUF1592 domain-containing protein</fullName>
    </submittedName>
</protein>
<evidence type="ECO:0000313" key="7">
    <source>
        <dbReference type="EMBL" id="MDQ8206695.1"/>
    </source>
</evidence>
<keyword evidence="8" id="KW-1185">Reference proteome</keyword>
<evidence type="ECO:0000259" key="2">
    <source>
        <dbReference type="Pfam" id="PF07626"/>
    </source>
</evidence>
<dbReference type="EMBL" id="JARXHW010000006">
    <property type="protein sequence ID" value="MDQ8206695.1"/>
    <property type="molecule type" value="Genomic_DNA"/>
</dbReference>
<dbReference type="Pfam" id="PF07626">
    <property type="entry name" value="PSD3"/>
    <property type="match status" value="1"/>
</dbReference>
<accession>A0ABU1ARB0</accession>
<evidence type="ECO:0000313" key="8">
    <source>
        <dbReference type="Proteomes" id="UP001225316"/>
    </source>
</evidence>
<dbReference type="InterPro" id="IPR013043">
    <property type="entry name" value="DUF1595"/>
</dbReference>
<evidence type="ECO:0000259" key="6">
    <source>
        <dbReference type="Pfam" id="PF16841"/>
    </source>
</evidence>
<organism evidence="7 8">
    <name type="scientific">Thalassobacterium maritimum</name>
    <dbReference type="NCBI Taxonomy" id="3041265"/>
    <lineage>
        <taxon>Bacteria</taxon>
        <taxon>Pseudomonadati</taxon>
        <taxon>Verrucomicrobiota</taxon>
        <taxon>Opitutia</taxon>
        <taxon>Puniceicoccales</taxon>
        <taxon>Coraliomargaritaceae</taxon>
        <taxon>Thalassobacterium</taxon>
    </lineage>
</organism>
<evidence type="ECO:0000259" key="5">
    <source>
        <dbReference type="Pfam" id="PF07637"/>
    </source>
</evidence>
<dbReference type="Pfam" id="PF16841">
    <property type="entry name" value="CBM60"/>
    <property type="match status" value="1"/>
</dbReference>
<dbReference type="InterPro" id="IPR013036">
    <property type="entry name" value="DUF1587"/>
</dbReference>
<feature type="domain" description="DUF1588" evidence="3">
    <location>
        <begin position="563"/>
        <end position="660"/>
    </location>
</feature>
<dbReference type="Proteomes" id="UP001225316">
    <property type="component" value="Unassembled WGS sequence"/>
</dbReference>
<proteinExistence type="predicted"/>
<comment type="caution">
    <text evidence="7">The sequence shown here is derived from an EMBL/GenBank/DDBJ whole genome shotgun (WGS) entry which is preliminary data.</text>
</comment>
<evidence type="ECO:0000259" key="4">
    <source>
        <dbReference type="Pfam" id="PF07631"/>
    </source>
</evidence>
<dbReference type="InterPro" id="IPR013039">
    <property type="entry name" value="DUF1588"/>
</dbReference>
<feature type="domain" description="DUF1585" evidence="1">
    <location>
        <begin position="674"/>
        <end position="744"/>
    </location>
</feature>
<name>A0ABU1ARB0_9BACT</name>
<dbReference type="InterPro" id="IPR011478">
    <property type="entry name" value="DUF1585"/>
</dbReference>
<feature type="domain" description="DUF1587" evidence="2">
    <location>
        <begin position="121"/>
        <end position="184"/>
    </location>
</feature>
<dbReference type="Pfam" id="PF07631">
    <property type="entry name" value="PSD4"/>
    <property type="match status" value="1"/>
</dbReference>
<dbReference type="RefSeq" id="WP_308948805.1">
    <property type="nucleotide sequence ID" value="NZ_JARXHW010000006.1"/>
</dbReference>
<feature type="domain" description="Carbohydrate binding module xylan-binding" evidence="6">
    <location>
        <begin position="239"/>
        <end position="327"/>
    </location>
</feature>